<gene>
    <name evidence="3" type="ORF">SAMN04489750_2391</name>
</gene>
<dbReference type="InterPro" id="IPR006442">
    <property type="entry name" value="Antitoxin_Phd/YefM"/>
</dbReference>
<dbReference type="PANTHER" id="PTHR35377:SF5">
    <property type="entry name" value="ANTITOXIN VAPB46"/>
    <property type="match status" value="1"/>
</dbReference>
<comment type="function">
    <text evidence="2">Antitoxin component of a type II toxin-antitoxin (TA) system.</text>
</comment>
<reference evidence="4" key="1">
    <citation type="submission" date="2016-10" db="EMBL/GenBank/DDBJ databases">
        <authorList>
            <person name="Varghese N."/>
            <person name="Submissions S."/>
        </authorList>
    </citation>
    <scope>NUCLEOTIDE SEQUENCE [LARGE SCALE GENOMIC DNA]</scope>
    <source>
        <strain evidence="4">DSM 22951</strain>
    </source>
</reference>
<protein>
    <recommendedName>
        <fullName evidence="2">Antitoxin</fullName>
    </recommendedName>
</protein>
<dbReference type="AlphaFoldDB" id="A0A2Y8ZU69"/>
<dbReference type="RefSeq" id="WP_109686069.1">
    <property type="nucleotide sequence ID" value="NZ_QGDN01000001.1"/>
</dbReference>
<dbReference type="NCBIfam" id="TIGR01552">
    <property type="entry name" value="phd_fam"/>
    <property type="match status" value="1"/>
</dbReference>
<comment type="similarity">
    <text evidence="1 2">Belongs to the phD/YefM antitoxin family.</text>
</comment>
<accession>A0A2Y8ZU69</accession>
<dbReference type="Pfam" id="PF02604">
    <property type="entry name" value="PhdYeFM_antitox"/>
    <property type="match status" value="1"/>
</dbReference>
<keyword evidence="4" id="KW-1185">Reference proteome</keyword>
<dbReference type="EMBL" id="UESZ01000001">
    <property type="protein sequence ID" value="SSA35056.1"/>
    <property type="molecule type" value="Genomic_DNA"/>
</dbReference>
<dbReference type="Gene3D" id="3.40.1620.10">
    <property type="entry name" value="YefM-like domain"/>
    <property type="match status" value="1"/>
</dbReference>
<evidence type="ECO:0000256" key="2">
    <source>
        <dbReference type="RuleBase" id="RU362080"/>
    </source>
</evidence>
<evidence type="ECO:0000256" key="1">
    <source>
        <dbReference type="ARBA" id="ARBA00009981"/>
    </source>
</evidence>
<dbReference type="InterPro" id="IPR051416">
    <property type="entry name" value="phD-YefM_TA_antitoxins"/>
</dbReference>
<proteinExistence type="inferred from homology"/>
<dbReference type="InterPro" id="IPR036165">
    <property type="entry name" value="YefM-like_sf"/>
</dbReference>
<name>A0A2Y8ZU69_9MICO</name>
<organism evidence="3 4">
    <name type="scientific">Branchiibius hedensis</name>
    <dbReference type="NCBI Taxonomy" id="672460"/>
    <lineage>
        <taxon>Bacteria</taxon>
        <taxon>Bacillati</taxon>
        <taxon>Actinomycetota</taxon>
        <taxon>Actinomycetes</taxon>
        <taxon>Micrococcales</taxon>
        <taxon>Dermacoccaceae</taxon>
        <taxon>Branchiibius</taxon>
    </lineage>
</organism>
<dbReference type="PANTHER" id="PTHR35377">
    <property type="entry name" value="ANTITOXIN VAPB49-RELATED-RELATED"/>
    <property type="match status" value="1"/>
</dbReference>
<sequence>MESVSHRELRNSSGEVLRRVAAGESVIVTNNGQPVAVLGPLGGSALDQAELRGEVRRARAPLTSLRQVKRGRSTVSTADLLHDVRGQW</sequence>
<dbReference type="SUPFAM" id="SSF143120">
    <property type="entry name" value="YefM-like"/>
    <property type="match status" value="1"/>
</dbReference>
<dbReference type="GO" id="GO:0097351">
    <property type="term" value="F:toxin sequestering activity"/>
    <property type="evidence" value="ECO:0007669"/>
    <property type="project" value="TreeGrafter"/>
</dbReference>
<evidence type="ECO:0000313" key="3">
    <source>
        <dbReference type="EMBL" id="SSA35056.1"/>
    </source>
</evidence>
<evidence type="ECO:0000313" key="4">
    <source>
        <dbReference type="Proteomes" id="UP000250028"/>
    </source>
</evidence>
<dbReference type="Proteomes" id="UP000250028">
    <property type="component" value="Unassembled WGS sequence"/>
</dbReference>
<dbReference type="OrthoDB" id="4419580at2"/>